<protein>
    <recommendedName>
        <fullName evidence="1">General stress protein 17M-like domain-containing protein</fullName>
    </recommendedName>
</protein>
<evidence type="ECO:0000313" key="3">
    <source>
        <dbReference type="Proteomes" id="UP000076927"/>
    </source>
</evidence>
<gene>
    <name evidence="2" type="ORF">SY83_12405</name>
</gene>
<dbReference type="STRING" id="1178515.SY83_12405"/>
<dbReference type="InterPro" id="IPR025889">
    <property type="entry name" value="GSP17M-like_dom"/>
</dbReference>
<dbReference type="AlphaFoldDB" id="A0A172TIR1"/>
<dbReference type="KEGG" id="pswu:SY83_12405"/>
<keyword evidence="3" id="KW-1185">Reference proteome</keyword>
<dbReference type="Proteomes" id="UP000076927">
    <property type="component" value="Chromosome"/>
</dbReference>
<dbReference type="PATRIC" id="fig|1178515.4.peg.2480"/>
<sequence>MKNHIVGVFESEAQAVEGIESLKRNGIHTDHISVIAKDGDVSASVEGQTGAEHVEHPKSGAVLGGVIGGGAGLFASVSTLAIPGIGPLLVGGALAATVAGAFIGSAAGGSAGNLTELGIREDEAKHYDADLRAGRILVIAEAADNQEARAVKALTDAKAVNAEALQAAL</sequence>
<dbReference type="InterPro" id="IPR052948">
    <property type="entry name" value="Low_temp-induced_all0457"/>
</dbReference>
<proteinExistence type="predicted"/>
<reference evidence="2 3" key="1">
    <citation type="submission" date="2015-01" db="EMBL/GenBank/DDBJ databases">
        <title>Paenibacillus swuensis/DY6/whole genome sequencing.</title>
        <authorList>
            <person name="Kim M.K."/>
            <person name="Srinivasan S."/>
            <person name="Lee J.-J."/>
        </authorList>
    </citation>
    <scope>NUCLEOTIDE SEQUENCE [LARGE SCALE GENOMIC DNA]</scope>
    <source>
        <strain evidence="2 3">DY6</strain>
    </source>
</reference>
<organism evidence="2 3">
    <name type="scientific">Paenibacillus swuensis</name>
    <dbReference type="NCBI Taxonomy" id="1178515"/>
    <lineage>
        <taxon>Bacteria</taxon>
        <taxon>Bacillati</taxon>
        <taxon>Bacillota</taxon>
        <taxon>Bacilli</taxon>
        <taxon>Bacillales</taxon>
        <taxon>Paenibacillaceae</taxon>
        <taxon>Paenibacillus</taxon>
    </lineage>
</organism>
<evidence type="ECO:0000313" key="2">
    <source>
        <dbReference type="EMBL" id="ANE46945.1"/>
    </source>
</evidence>
<dbReference type="RefSeq" id="WP_068606912.1">
    <property type="nucleotide sequence ID" value="NZ_CP011388.1"/>
</dbReference>
<evidence type="ECO:0000259" key="1">
    <source>
        <dbReference type="Pfam" id="PF11181"/>
    </source>
</evidence>
<dbReference type="PANTHER" id="PTHR36109">
    <property type="entry name" value="MEMBRANE PROTEIN-RELATED"/>
    <property type="match status" value="1"/>
</dbReference>
<dbReference type="EMBL" id="CP011388">
    <property type="protein sequence ID" value="ANE46945.1"/>
    <property type="molecule type" value="Genomic_DNA"/>
</dbReference>
<accession>A0A172TIR1</accession>
<dbReference type="Pfam" id="PF11181">
    <property type="entry name" value="YflT"/>
    <property type="match status" value="1"/>
</dbReference>
<feature type="domain" description="General stress protein 17M-like" evidence="1">
    <location>
        <begin position="5"/>
        <end position="68"/>
    </location>
</feature>
<dbReference type="OrthoDB" id="118405at2"/>
<dbReference type="PANTHER" id="PTHR36109:SF2">
    <property type="entry name" value="MEMBRANE PROTEIN"/>
    <property type="match status" value="1"/>
</dbReference>
<name>A0A172TIR1_9BACL</name>